<dbReference type="Pfam" id="PF00596">
    <property type="entry name" value="Aldolase_II"/>
    <property type="match status" value="1"/>
</dbReference>
<dbReference type="Proteomes" id="UP000266327">
    <property type="component" value="Unassembled WGS sequence"/>
</dbReference>
<organism evidence="3 4">
    <name type="scientific">Noviherbaspirillum sedimenti</name>
    <dbReference type="NCBI Taxonomy" id="2320865"/>
    <lineage>
        <taxon>Bacteria</taxon>
        <taxon>Pseudomonadati</taxon>
        <taxon>Pseudomonadota</taxon>
        <taxon>Betaproteobacteria</taxon>
        <taxon>Burkholderiales</taxon>
        <taxon>Oxalobacteraceae</taxon>
        <taxon>Noviherbaspirillum</taxon>
    </lineage>
</organism>
<dbReference type="OrthoDB" id="8859181at2"/>
<dbReference type="InterPro" id="IPR051017">
    <property type="entry name" value="Aldolase-II_Adducin_sf"/>
</dbReference>
<dbReference type="FunFam" id="3.40.225.10:FF:000013">
    <property type="entry name" value="Class II aldolase"/>
    <property type="match status" value="1"/>
</dbReference>
<name>A0A3A3G4G4_9BURK</name>
<dbReference type="InterPro" id="IPR001303">
    <property type="entry name" value="Aldolase_II/adducin_N"/>
</dbReference>
<evidence type="ECO:0000313" key="4">
    <source>
        <dbReference type="Proteomes" id="UP000266327"/>
    </source>
</evidence>
<dbReference type="PANTHER" id="PTHR10672:SF3">
    <property type="entry name" value="PROTEIN HU-LI TAI SHAO"/>
    <property type="match status" value="1"/>
</dbReference>
<dbReference type="AlphaFoldDB" id="A0A3A3G4G4"/>
<dbReference type="SMART" id="SM01007">
    <property type="entry name" value="Aldolase_II"/>
    <property type="match status" value="1"/>
</dbReference>
<dbReference type="GO" id="GO:0051015">
    <property type="term" value="F:actin filament binding"/>
    <property type="evidence" value="ECO:0007669"/>
    <property type="project" value="TreeGrafter"/>
</dbReference>
<gene>
    <name evidence="3" type="ORF">D3878_18755</name>
</gene>
<evidence type="ECO:0000256" key="1">
    <source>
        <dbReference type="ARBA" id="ARBA00037961"/>
    </source>
</evidence>
<dbReference type="NCBIfam" id="NF005451">
    <property type="entry name" value="PRK07044.1"/>
    <property type="match status" value="1"/>
</dbReference>
<dbReference type="SUPFAM" id="SSF53639">
    <property type="entry name" value="AraD/HMP-PK domain-like"/>
    <property type="match status" value="1"/>
</dbReference>
<dbReference type="Gene3D" id="3.40.225.10">
    <property type="entry name" value="Class II aldolase/adducin N-terminal domain"/>
    <property type="match status" value="1"/>
</dbReference>
<accession>A0A3A3G4G4</accession>
<feature type="domain" description="Class II aldolase/adducin N-terminal" evidence="2">
    <location>
        <begin position="25"/>
        <end position="204"/>
    </location>
</feature>
<evidence type="ECO:0000259" key="2">
    <source>
        <dbReference type="SMART" id="SM01007"/>
    </source>
</evidence>
<dbReference type="GO" id="GO:0005856">
    <property type="term" value="C:cytoskeleton"/>
    <property type="evidence" value="ECO:0007669"/>
    <property type="project" value="TreeGrafter"/>
</dbReference>
<proteinExistence type="inferred from homology"/>
<sequence>MTATQSFIHSEIQQQVSPIEWQTRVNLAACYRLISLFRWEDLVYTHISAKVPGTEEFLINPYGLMFDEITASSLVKVDLAGNKLLNSPYDINPAGFIIHGAIHEVRHDVGCVLHTHTADGIAVSMQKDGLLPLSQQSIFIRASLAYHPFEGVALNPEERIRLQQDLGDKSYLILPNHGLLTCGETVADTFLMMYMLQRSCEVQIKAQSSGAELIHIPQEVEDKTVAMTVAMNSAMRGNRKHLDGSVPWPALLRRLDRFSPGYRD</sequence>
<dbReference type="RefSeq" id="WP_119786878.1">
    <property type="nucleotide sequence ID" value="NZ_QYUQ01000002.1"/>
</dbReference>
<dbReference type="PANTHER" id="PTHR10672">
    <property type="entry name" value="ADDUCIN"/>
    <property type="match status" value="1"/>
</dbReference>
<dbReference type="InterPro" id="IPR036409">
    <property type="entry name" value="Aldolase_II/adducin_N_sf"/>
</dbReference>
<comment type="similarity">
    <text evidence="1">Belongs to the aldolase class II family.</text>
</comment>
<keyword evidence="4" id="KW-1185">Reference proteome</keyword>
<comment type="caution">
    <text evidence="3">The sequence shown here is derived from an EMBL/GenBank/DDBJ whole genome shotgun (WGS) entry which is preliminary data.</text>
</comment>
<evidence type="ECO:0000313" key="3">
    <source>
        <dbReference type="EMBL" id="RJG03383.1"/>
    </source>
</evidence>
<protein>
    <submittedName>
        <fullName evidence="3">Class II aldolase/adducin family protein</fullName>
    </submittedName>
</protein>
<dbReference type="EMBL" id="QYUQ01000002">
    <property type="protein sequence ID" value="RJG03383.1"/>
    <property type="molecule type" value="Genomic_DNA"/>
</dbReference>
<reference evidence="4" key="1">
    <citation type="submission" date="2018-09" db="EMBL/GenBank/DDBJ databases">
        <authorList>
            <person name="Zhu H."/>
        </authorList>
    </citation>
    <scope>NUCLEOTIDE SEQUENCE [LARGE SCALE GENOMIC DNA]</scope>
    <source>
        <strain evidence="4">K1S02-23</strain>
    </source>
</reference>